<evidence type="ECO:0000256" key="5">
    <source>
        <dbReference type="ARBA" id="ARBA00021247"/>
    </source>
</evidence>
<evidence type="ECO:0000256" key="6">
    <source>
        <dbReference type="ARBA" id="ARBA00022801"/>
    </source>
</evidence>
<evidence type="ECO:0000256" key="1">
    <source>
        <dbReference type="ARBA" id="ARBA00003923"/>
    </source>
</evidence>
<reference evidence="12" key="1">
    <citation type="submission" date="2016-11" db="UniProtKB">
        <authorList>
            <consortium name="WormBaseParasite"/>
        </authorList>
    </citation>
    <scope>IDENTIFICATION</scope>
</reference>
<comment type="function">
    <text evidence="1 9">Mediates the side-chain deamidation of N-terminal glutamine residues to glutamate, an important step in N-end rule pathway of protein degradation. Conversion of the resulting N-terminal glutamine to glutamate renders the protein susceptible to arginylation, polyubiquitination and degradation as specified by the N-end rule. Does not act on substrates with internal or C-terminal glutamine and does not act on non-glutamine residues in any position.</text>
</comment>
<keyword evidence="6 9" id="KW-0378">Hydrolase</keyword>
<dbReference type="PANTHER" id="PTHR13035">
    <property type="entry name" value="PROTEIN N-TERMINAL GLUTAMINE AMIDOHYDROLASE"/>
    <property type="match status" value="1"/>
</dbReference>
<dbReference type="GO" id="GO:0008418">
    <property type="term" value="F:protein-N-terminal asparagine amidohydrolase activity"/>
    <property type="evidence" value="ECO:0007669"/>
    <property type="project" value="UniProtKB-UniRule"/>
</dbReference>
<dbReference type="InterPro" id="IPR023128">
    <property type="entry name" value="Prot_N_Gln_amidohydro_ab_roll"/>
</dbReference>
<comment type="subunit">
    <text evidence="3 9">Monomer.</text>
</comment>
<evidence type="ECO:0000256" key="7">
    <source>
        <dbReference type="ARBA" id="ARBA00029677"/>
    </source>
</evidence>
<evidence type="ECO:0000313" key="11">
    <source>
        <dbReference type="Proteomes" id="UP000095283"/>
    </source>
</evidence>
<dbReference type="EC" id="3.5.1.122" evidence="4 9"/>
<comment type="catalytic activity">
    <reaction evidence="8 9">
        <text>N-terminal L-glutaminyl-[protein] + H2O = N-terminal L-glutamyl-[protein] + NH4(+)</text>
        <dbReference type="Rhea" id="RHEA:50680"/>
        <dbReference type="Rhea" id="RHEA-COMP:12668"/>
        <dbReference type="Rhea" id="RHEA-COMP:12777"/>
        <dbReference type="ChEBI" id="CHEBI:15377"/>
        <dbReference type="ChEBI" id="CHEBI:28938"/>
        <dbReference type="ChEBI" id="CHEBI:64721"/>
        <dbReference type="ChEBI" id="CHEBI:64722"/>
        <dbReference type="EC" id="3.5.1.122"/>
    </reaction>
</comment>
<evidence type="ECO:0000256" key="2">
    <source>
        <dbReference type="ARBA" id="ARBA00008985"/>
    </source>
</evidence>
<dbReference type="GO" id="GO:0005634">
    <property type="term" value="C:nucleus"/>
    <property type="evidence" value="ECO:0007669"/>
    <property type="project" value="TreeGrafter"/>
</dbReference>
<dbReference type="Gene3D" id="3.10.620.10">
    <property type="entry name" value="Protein N-terminal glutamine amidohydrolase, alpha beta roll"/>
    <property type="match status" value="1"/>
</dbReference>
<name>A0A1I7W7K2_HETBA</name>
<dbReference type="PANTHER" id="PTHR13035:SF0">
    <property type="entry name" value="PROTEIN N-TERMINAL GLUTAMINE AMIDOHYDROLASE"/>
    <property type="match status" value="1"/>
</dbReference>
<sequence>MTNMGTHASDEEQTKLTMPDVPEERYESVLASRYCKRSPLMVILSEKNKVSFSRVFRTTTFVLINFSLLLKKLTRVAIVLHRIGEFAVSNKSVVTVGRTHYQTASLVTVGKRAVLWAQEILMAFKQDSSTNSLFLDRLIQDNRRACRERPYVVWDYHVVLLEKGEEGTKVWDLDSTLPFPCPFNQYWQSTFQPIGWNIAEEFKSDRSHMKKPDGSWIAPPPVWDLIYKRHLHNNIDQFISMNPLQLGEISEVFSENEILVSPVKIVVLSAIKDVIG</sequence>
<protein>
    <recommendedName>
        <fullName evidence="5 9">Protein N-terminal glutamine amidohydrolase</fullName>
        <ecNumber evidence="4 9">3.5.1.122</ecNumber>
    </recommendedName>
    <alternativeName>
        <fullName evidence="7 9">Protein NH2-terminal glutamine deamidase</fullName>
    </alternativeName>
</protein>
<evidence type="ECO:0000313" key="12">
    <source>
        <dbReference type="WBParaSite" id="Hba_00617"/>
    </source>
</evidence>
<dbReference type="GO" id="GO:0070773">
    <property type="term" value="F:protein-N-terminal glutamine amidohydrolase activity"/>
    <property type="evidence" value="ECO:0007669"/>
    <property type="project" value="UniProtKB-UniRule"/>
</dbReference>
<evidence type="ECO:0000256" key="9">
    <source>
        <dbReference type="RuleBase" id="RU367082"/>
    </source>
</evidence>
<organism evidence="11 12">
    <name type="scientific">Heterorhabditis bacteriophora</name>
    <name type="common">Entomopathogenic nematode worm</name>
    <dbReference type="NCBI Taxonomy" id="37862"/>
    <lineage>
        <taxon>Eukaryota</taxon>
        <taxon>Metazoa</taxon>
        <taxon>Ecdysozoa</taxon>
        <taxon>Nematoda</taxon>
        <taxon>Chromadorea</taxon>
        <taxon>Rhabditida</taxon>
        <taxon>Rhabditina</taxon>
        <taxon>Rhabditomorpha</taxon>
        <taxon>Strongyloidea</taxon>
        <taxon>Heterorhabditidae</taxon>
        <taxon>Heterorhabditis</taxon>
    </lineage>
</organism>
<dbReference type="Gene3D" id="1.20.200.10">
    <property type="entry name" value="Fumarase/aspartase (Central domain)"/>
    <property type="match status" value="1"/>
</dbReference>
<feature type="domain" description="Protein N-terminal glutamine amidohydrolase alpha beta roll" evidence="10">
    <location>
        <begin position="143"/>
        <end position="258"/>
    </location>
</feature>
<dbReference type="GO" id="GO:0005829">
    <property type="term" value="C:cytosol"/>
    <property type="evidence" value="ECO:0007669"/>
    <property type="project" value="TreeGrafter"/>
</dbReference>
<dbReference type="InterPro" id="IPR037132">
    <property type="entry name" value="N_Gln_amidohydro_ab_roll_sf"/>
</dbReference>
<keyword evidence="11" id="KW-1185">Reference proteome</keyword>
<dbReference type="Proteomes" id="UP000095283">
    <property type="component" value="Unplaced"/>
</dbReference>
<dbReference type="Pfam" id="PF09764">
    <property type="entry name" value="Nt_Gln_amidase"/>
    <property type="match status" value="1"/>
</dbReference>
<dbReference type="InterPro" id="IPR008948">
    <property type="entry name" value="L-Aspartase-like"/>
</dbReference>
<dbReference type="InterPro" id="IPR039733">
    <property type="entry name" value="NTAQ1"/>
</dbReference>
<accession>A0A1I7W7K2</accession>
<proteinExistence type="inferred from homology"/>
<dbReference type="SUPFAM" id="SSF48557">
    <property type="entry name" value="L-aspartase-like"/>
    <property type="match status" value="1"/>
</dbReference>
<evidence type="ECO:0000256" key="8">
    <source>
        <dbReference type="ARBA" id="ARBA00048768"/>
    </source>
</evidence>
<evidence type="ECO:0000259" key="10">
    <source>
        <dbReference type="Pfam" id="PF09764"/>
    </source>
</evidence>
<evidence type="ECO:0000256" key="3">
    <source>
        <dbReference type="ARBA" id="ARBA00011245"/>
    </source>
</evidence>
<dbReference type="WBParaSite" id="Hba_00617">
    <property type="protein sequence ID" value="Hba_00617"/>
    <property type="gene ID" value="Hba_00617"/>
</dbReference>
<dbReference type="AlphaFoldDB" id="A0A1I7W7K2"/>
<evidence type="ECO:0000256" key="4">
    <source>
        <dbReference type="ARBA" id="ARBA00012718"/>
    </source>
</evidence>
<comment type="similarity">
    <text evidence="2 9">Belongs to the NTAQ1 family.</text>
</comment>